<dbReference type="PANTHER" id="PTHR43194:SF5">
    <property type="entry name" value="PIMELOYL-[ACYL-CARRIER PROTEIN] METHYL ESTER ESTERASE"/>
    <property type="match status" value="1"/>
</dbReference>
<feature type="domain" description="AB hydrolase-1" evidence="1">
    <location>
        <begin position="9"/>
        <end position="97"/>
    </location>
</feature>
<dbReference type="InterPro" id="IPR029058">
    <property type="entry name" value="AB_hydrolase_fold"/>
</dbReference>
<evidence type="ECO:0000313" key="2">
    <source>
        <dbReference type="EMBL" id="MBE1486287.1"/>
    </source>
</evidence>
<name>A0A927QX43_9ACTN</name>
<dbReference type="GO" id="GO:0003824">
    <property type="term" value="F:catalytic activity"/>
    <property type="evidence" value="ECO:0007669"/>
    <property type="project" value="UniProtKB-ARBA"/>
</dbReference>
<dbReference type="PRINTS" id="PR00111">
    <property type="entry name" value="ABHYDROLASE"/>
</dbReference>
<reference evidence="2" key="1">
    <citation type="submission" date="2020-10" db="EMBL/GenBank/DDBJ databases">
        <title>Sequencing the genomes of 1000 actinobacteria strains.</title>
        <authorList>
            <person name="Klenk H.-P."/>
        </authorList>
    </citation>
    <scope>NUCLEOTIDE SEQUENCE</scope>
    <source>
        <strain evidence="2">DSM 46832</strain>
    </source>
</reference>
<gene>
    <name evidence="2" type="ORF">H4W31_001925</name>
</gene>
<comment type="caution">
    <text evidence="2">The sequence shown here is derived from an EMBL/GenBank/DDBJ whole genome shotgun (WGS) entry which is preliminary data.</text>
</comment>
<dbReference type="SUPFAM" id="SSF53474">
    <property type="entry name" value="alpha/beta-Hydrolases"/>
    <property type="match status" value="1"/>
</dbReference>
<dbReference type="InterPro" id="IPR050228">
    <property type="entry name" value="Carboxylesterase_BioH"/>
</dbReference>
<accession>A0A927QX43</accession>
<proteinExistence type="predicted"/>
<keyword evidence="3" id="KW-1185">Reference proteome</keyword>
<evidence type="ECO:0000259" key="1">
    <source>
        <dbReference type="Pfam" id="PF00561"/>
    </source>
</evidence>
<dbReference type="Proteomes" id="UP000649753">
    <property type="component" value="Unassembled WGS sequence"/>
</dbReference>
<organism evidence="2 3">
    <name type="scientific">Plantactinospora soyae</name>
    <dbReference type="NCBI Taxonomy" id="1544732"/>
    <lineage>
        <taxon>Bacteria</taxon>
        <taxon>Bacillati</taxon>
        <taxon>Actinomycetota</taxon>
        <taxon>Actinomycetes</taxon>
        <taxon>Micromonosporales</taxon>
        <taxon>Micromonosporaceae</taxon>
        <taxon>Plantactinospora</taxon>
    </lineage>
</organism>
<dbReference type="InterPro" id="IPR000073">
    <property type="entry name" value="AB_hydrolase_1"/>
</dbReference>
<sequence>MPTALRLGGRAVYVPDLPGFGLSDKPPAVLDVGQHAEAIAALTDTLGIASAAILGNSFGCQVAVELVARRPDLVAALILVSPTTDPAAATMTGQLRRLLRDLPREDWRQMPILARDLRDAGPRRIIATLRHAVEDHIDAKLPAISVPTLLVRGDRDPIAPARWVDHAVALTPNGHTLTIAAAHNVVTTAGPQLAAAVDTFLHSTADLGGHRE</sequence>
<dbReference type="EMBL" id="JADBEB010000001">
    <property type="protein sequence ID" value="MBE1486287.1"/>
    <property type="molecule type" value="Genomic_DNA"/>
</dbReference>
<dbReference type="AlphaFoldDB" id="A0A927QX43"/>
<dbReference type="PANTHER" id="PTHR43194">
    <property type="entry name" value="HYDROLASE ALPHA/BETA FOLD FAMILY"/>
    <property type="match status" value="1"/>
</dbReference>
<dbReference type="Gene3D" id="3.40.50.1820">
    <property type="entry name" value="alpha/beta hydrolase"/>
    <property type="match status" value="1"/>
</dbReference>
<evidence type="ECO:0000313" key="3">
    <source>
        <dbReference type="Proteomes" id="UP000649753"/>
    </source>
</evidence>
<protein>
    <submittedName>
        <fullName evidence="2">Pimeloyl-ACP methyl ester carboxylesterase</fullName>
    </submittedName>
</protein>
<dbReference type="Pfam" id="PF00561">
    <property type="entry name" value="Abhydrolase_1"/>
    <property type="match status" value="1"/>
</dbReference>